<feature type="region of interest" description="Disordered" evidence="1">
    <location>
        <begin position="103"/>
        <end position="173"/>
    </location>
</feature>
<dbReference type="InParanoid" id="A0A3N4KFI4"/>
<evidence type="ECO:0000256" key="1">
    <source>
        <dbReference type="SAM" id="MobiDB-lite"/>
    </source>
</evidence>
<evidence type="ECO:0000313" key="3">
    <source>
        <dbReference type="Proteomes" id="UP000277580"/>
    </source>
</evidence>
<protein>
    <submittedName>
        <fullName evidence="2">Uncharacterized protein</fullName>
    </submittedName>
</protein>
<gene>
    <name evidence="2" type="ORF">P167DRAFT_579650</name>
</gene>
<organism evidence="2 3">
    <name type="scientific">Morchella conica CCBAS932</name>
    <dbReference type="NCBI Taxonomy" id="1392247"/>
    <lineage>
        <taxon>Eukaryota</taxon>
        <taxon>Fungi</taxon>
        <taxon>Dikarya</taxon>
        <taxon>Ascomycota</taxon>
        <taxon>Pezizomycotina</taxon>
        <taxon>Pezizomycetes</taxon>
        <taxon>Pezizales</taxon>
        <taxon>Morchellaceae</taxon>
        <taxon>Morchella</taxon>
    </lineage>
</organism>
<dbReference type="Proteomes" id="UP000277580">
    <property type="component" value="Unassembled WGS sequence"/>
</dbReference>
<sequence>MTPFPSPLKAYHTDLAAHITLINNLLKAHSFVHDKAADVFTTMCREHPRGNYTPPSVAGGMEIRLDQTEEESLRGVHVAFLKGCMDWHVESCRALERRMADVGEAGEAEEAEEKGEEEVEGEEGQEEGEGWIEVGSGEDQAAKEKGKGKRHPEEKEKGRRGLWRGMSRYSLVW</sequence>
<feature type="compositionally biased region" description="Basic and acidic residues" evidence="1">
    <location>
        <begin position="140"/>
        <end position="159"/>
    </location>
</feature>
<dbReference type="EMBL" id="ML119196">
    <property type="protein sequence ID" value="RPB07101.1"/>
    <property type="molecule type" value="Genomic_DNA"/>
</dbReference>
<keyword evidence="3" id="KW-1185">Reference proteome</keyword>
<proteinExistence type="predicted"/>
<evidence type="ECO:0000313" key="2">
    <source>
        <dbReference type="EMBL" id="RPB07101.1"/>
    </source>
</evidence>
<feature type="compositionally biased region" description="Acidic residues" evidence="1">
    <location>
        <begin position="104"/>
        <end position="130"/>
    </location>
</feature>
<dbReference type="AlphaFoldDB" id="A0A3N4KFI4"/>
<accession>A0A3N4KFI4</accession>
<dbReference type="OrthoDB" id="10465379at2759"/>
<reference evidence="2 3" key="1">
    <citation type="journal article" date="2018" name="Nat. Ecol. Evol.">
        <title>Pezizomycetes genomes reveal the molecular basis of ectomycorrhizal truffle lifestyle.</title>
        <authorList>
            <person name="Murat C."/>
            <person name="Payen T."/>
            <person name="Noel B."/>
            <person name="Kuo A."/>
            <person name="Morin E."/>
            <person name="Chen J."/>
            <person name="Kohler A."/>
            <person name="Krizsan K."/>
            <person name="Balestrini R."/>
            <person name="Da Silva C."/>
            <person name="Montanini B."/>
            <person name="Hainaut M."/>
            <person name="Levati E."/>
            <person name="Barry K.W."/>
            <person name="Belfiori B."/>
            <person name="Cichocki N."/>
            <person name="Clum A."/>
            <person name="Dockter R.B."/>
            <person name="Fauchery L."/>
            <person name="Guy J."/>
            <person name="Iotti M."/>
            <person name="Le Tacon F."/>
            <person name="Lindquist E.A."/>
            <person name="Lipzen A."/>
            <person name="Malagnac F."/>
            <person name="Mello A."/>
            <person name="Molinier V."/>
            <person name="Miyauchi S."/>
            <person name="Poulain J."/>
            <person name="Riccioni C."/>
            <person name="Rubini A."/>
            <person name="Sitrit Y."/>
            <person name="Splivallo R."/>
            <person name="Traeger S."/>
            <person name="Wang M."/>
            <person name="Zifcakova L."/>
            <person name="Wipf D."/>
            <person name="Zambonelli A."/>
            <person name="Paolocci F."/>
            <person name="Nowrousian M."/>
            <person name="Ottonello S."/>
            <person name="Baldrian P."/>
            <person name="Spatafora J.W."/>
            <person name="Henrissat B."/>
            <person name="Nagy L.G."/>
            <person name="Aury J.M."/>
            <person name="Wincker P."/>
            <person name="Grigoriev I.V."/>
            <person name="Bonfante P."/>
            <person name="Martin F.M."/>
        </authorList>
    </citation>
    <scope>NUCLEOTIDE SEQUENCE [LARGE SCALE GENOMIC DNA]</scope>
    <source>
        <strain evidence="2 3">CCBAS932</strain>
    </source>
</reference>
<name>A0A3N4KFI4_9PEZI</name>